<evidence type="ECO:0000256" key="11">
    <source>
        <dbReference type="ARBA" id="ARBA00048044"/>
    </source>
</evidence>
<comment type="catalytic activity">
    <reaction evidence="11">
        <text>Fe(II)-heme o + 2 A + H2O = Fe(II)-heme a + 2 AH2</text>
        <dbReference type="Rhea" id="RHEA:63388"/>
        <dbReference type="ChEBI" id="CHEBI:13193"/>
        <dbReference type="ChEBI" id="CHEBI:15377"/>
        <dbReference type="ChEBI" id="CHEBI:17499"/>
        <dbReference type="ChEBI" id="CHEBI:60530"/>
        <dbReference type="ChEBI" id="CHEBI:61715"/>
        <dbReference type="EC" id="1.17.99.9"/>
    </reaction>
    <physiologicalReaction direction="left-to-right" evidence="11">
        <dbReference type="Rhea" id="RHEA:63389"/>
    </physiologicalReaction>
</comment>
<evidence type="ECO:0000256" key="12">
    <source>
        <dbReference type="SAM" id="Phobius"/>
    </source>
</evidence>
<accession>A0ABQ5RRD7</accession>
<feature type="transmembrane region" description="Helical" evidence="12">
    <location>
        <begin position="334"/>
        <end position="358"/>
    </location>
</feature>
<dbReference type="HAMAP" id="MF_01665">
    <property type="entry name" value="HemeA_synth_type2"/>
    <property type="match status" value="1"/>
</dbReference>
<evidence type="ECO:0000256" key="8">
    <source>
        <dbReference type="ARBA" id="ARBA00023133"/>
    </source>
</evidence>
<evidence type="ECO:0000256" key="4">
    <source>
        <dbReference type="ARBA" id="ARBA00022723"/>
    </source>
</evidence>
<feature type="transmembrane region" description="Helical" evidence="12">
    <location>
        <begin position="379"/>
        <end position="400"/>
    </location>
</feature>
<feature type="transmembrane region" description="Helical" evidence="12">
    <location>
        <begin position="473"/>
        <end position="496"/>
    </location>
</feature>
<comment type="subcellular location">
    <subcellularLocation>
        <location evidence="2">Membrane</location>
        <topology evidence="2">Multi-pass membrane protein</topology>
    </subcellularLocation>
</comment>
<keyword evidence="7" id="KW-0408">Iron</keyword>
<gene>
    <name evidence="13" type="ORF">VaNZ11_001768</name>
</gene>
<evidence type="ECO:0000256" key="9">
    <source>
        <dbReference type="ARBA" id="ARBA00023136"/>
    </source>
</evidence>
<evidence type="ECO:0000256" key="2">
    <source>
        <dbReference type="ARBA" id="ARBA00004141"/>
    </source>
</evidence>
<feature type="transmembrane region" description="Helical" evidence="12">
    <location>
        <begin position="295"/>
        <end position="314"/>
    </location>
</feature>
<comment type="pathway">
    <text evidence="10">Porphyrin-containing compound metabolism; heme A biosynthesis; heme A from heme O: step 1/1.</text>
</comment>
<evidence type="ECO:0000256" key="10">
    <source>
        <dbReference type="ARBA" id="ARBA00044501"/>
    </source>
</evidence>
<dbReference type="Pfam" id="PF02628">
    <property type="entry name" value="COX15-CtaA"/>
    <property type="match status" value="1"/>
</dbReference>
<dbReference type="InterPro" id="IPR003780">
    <property type="entry name" value="COX15/CtaA_fam"/>
</dbReference>
<dbReference type="InterPro" id="IPR023754">
    <property type="entry name" value="HemeA_Synthase_type2"/>
</dbReference>
<dbReference type="EMBL" id="BSDZ01000004">
    <property type="protein sequence ID" value="GLI59803.1"/>
    <property type="molecule type" value="Genomic_DNA"/>
</dbReference>
<organism evidence="13 14">
    <name type="scientific">Volvox africanus</name>
    <dbReference type="NCBI Taxonomy" id="51714"/>
    <lineage>
        <taxon>Eukaryota</taxon>
        <taxon>Viridiplantae</taxon>
        <taxon>Chlorophyta</taxon>
        <taxon>core chlorophytes</taxon>
        <taxon>Chlorophyceae</taxon>
        <taxon>CS clade</taxon>
        <taxon>Chlamydomonadales</taxon>
        <taxon>Volvocaceae</taxon>
        <taxon>Volvox</taxon>
    </lineage>
</organism>
<dbReference type="PANTHER" id="PTHR23289">
    <property type="entry name" value="CYTOCHROME C OXIDASE ASSEMBLY PROTEIN COX15"/>
    <property type="match status" value="1"/>
</dbReference>
<dbReference type="PANTHER" id="PTHR23289:SF2">
    <property type="entry name" value="CYTOCHROME C OXIDASE ASSEMBLY PROTEIN COX15 HOMOLOG"/>
    <property type="match status" value="1"/>
</dbReference>
<sequence length="580" mass="61562">MSGAQSSRCALLLRQFSRLAIESASSSVSQSSSSTLSHTPQIPWRIMDAFTSRMVLNPTHGVGVGSMLLSSTGQVGRLSAPLLRRPGFRSFQGIAEKAIASSGGCASTTARPRTQLGMLRAMGVLSKRIGAAAAAGHSTAATAAGAAASTTAASTVTTAARRLHGGAALSEGLSSVSRLAIAGWLGLCSVWVYSMVVLGGITRLTRSGLSMTEWKLAGEQPPWTDEEWTAEFVKYKASPEYQKVHRGMTLDEFKFIYWMEYAHRMWGRFLGLAFALPATYFLARGWVTRALGRRLGLLFFMGATQGLVGWWMVRSGLEEPEHEWAAPRVSPYRLAAHLVSAFAIYATLVWTTLDLLYPQPATLGASESLLRSTAASRQVLLPLAALIAVTATSGAFVAGMDAGRAYNTYPLMNGRVVPEEYWDGRLGLSPLRNLFENTAAVQFNHRLLATTTLLSVGAVWMRYKGGQQLPGRAVTCLHAVAGITAAQFALGIYTLLEYVPAALGSAHQANALNLFTATLALLHACRPPAPSTSGLAAAAAPLVTPAAVLAVGYIGYVVATQNGTLTQSAAYTGPSSRTRT</sequence>
<keyword evidence="14" id="KW-1185">Reference proteome</keyword>
<evidence type="ECO:0000313" key="14">
    <source>
        <dbReference type="Proteomes" id="UP001165090"/>
    </source>
</evidence>
<comment type="caution">
    <text evidence="13">The sequence shown here is derived from an EMBL/GenBank/DDBJ whole genome shotgun (WGS) entry which is preliminary data.</text>
</comment>
<name>A0ABQ5RRD7_9CHLO</name>
<feature type="transmembrane region" description="Helical" evidence="12">
    <location>
        <begin position="534"/>
        <end position="556"/>
    </location>
</feature>
<keyword evidence="3 12" id="KW-0812">Transmembrane</keyword>
<evidence type="ECO:0000256" key="1">
    <source>
        <dbReference type="ARBA" id="ARBA00001970"/>
    </source>
</evidence>
<evidence type="ECO:0000256" key="7">
    <source>
        <dbReference type="ARBA" id="ARBA00023004"/>
    </source>
</evidence>
<keyword evidence="9 12" id="KW-0472">Membrane</keyword>
<feature type="transmembrane region" description="Helical" evidence="12">
    <location>
        <begin position="265"/>
        <end position="283"/>
    </location>
</feature>
<comment type="cofactor">
    <cofactor evidence="1">
        <name>heme b</name>
        <dbReference type="ChEBI" id="CHEBI:60344"/>
    </cofactor>
</comment>
<evidence type="ECO:0000313" key="13">
    <source>
        <dbReference type="EMBL" id="GLI59803.1"/>
    </source>
</evidence>
<keyword evidence="5 12" id="KW-1133">Transmembrane helix</keyword>
<keyword evidence="8" id="KW-0350">Heme biosynthesis</keyword>
<feature type="transmembrane region" description="Helical" evidence="12">
    <location>
        <begin position="179"/>
        <end position="201"/>
    </location>
</feature>
<dbReference type="Proteomes" id="UP001165090">
    <property type="component" value="Unassembled WGS sequence"/>
</dbReference>
<reference evidence="13 14" key="1">
    <citation type="journal article" date="2023" name="IScience">
        <title>Expanded male sex-determining region conserved during the evolution of homothallism in the green alga Volvox.</title>
        <authorList>
            <person name="Yamamoto K."/>
            <person name="Matsuzaki R."/>
            <person name="Mahakham W."/>
            <person name="Heman W."/>
            <person name="Sekimoto H."/>
            <person name="Kawachi M."/>
            <person name="Minakuchi Y."/>
            <person name="Toyoda A."/>
            <person name="Nozaki H."/>
        </authorList>
    </citation>
    <scope>NUCLEOTIDE SEQUENCE [LARGE SCALE GENOMIC DNA]</scope>
    <source>
        <strain evidence="13 14">NIES-4468</strain>
    </source>
</reference>
<keyword evidence="4" id="KW-0479">Metal-binding</keyword>
<protein>
    <submittedName>
        <fullName evidence="13">Uncharacterized protein</fullName>
    </submittedName>
</protein>
<evidence type="ECO:0000256" key="6">
    <source>
        <dbReference type="ARBA" id="ARBA00023002"/>
    </source>
</evidence>
<evidence type="ECO:0000256" key="5">
    <source>
        <dbReference type="ARBA" id="ARBA00022989"/>
    </source>
</evidence>
<evidence type="ECO:0000256" key="3">
    <source>
        <dbReference type="ARBA" id="ARBA00022692"/>
    </source>
</evidence>
<keyword evidence="6" id="KW-0560">Oxidoreductase</keyword>
<proteinExistence type="inferred from homology"/>